<keyword evidence="1" id="KW-0067">ATP-binding</keyword>
<name>A0ABP7G7V4_9MICO</name>
<reference evidence="2" key="1">
    <citation type="journal article" date="2019" name="Int. J. Syst. Evol. Microbiol.">
        <title>The Global Catalogue of Microorganisms (GCM) 10K type strain sequencing project: providing services to taxonomists for standard genome sequencing and annotation.</title>
        <authorList>
            <consortium name="The Broad Institute Genomics Platform"/>
            <consortium name="The Broad Institute Genome Sequencing Center for Infectious Disease"/>
            <person name="Wu L."/>
            <person name="Ma J."/>
        </authorList>
    </citation>
    <scope>NUCLEOTIDE SEQUENCE [LARGE SCALE GENOMIC DNA]</scope>
    <source>
        <strain evidence="2">JCM 16950</strain>
    </source>
</reference>
<keyword evidence="1" id="KW-0547">Nucleotide-binding</keyword>
<comment type="caution">
    <text evidence="1">The sequence shown here is derived from an EMBL/GenBank/DDBJ whole genome shotgun (WGS) entry which is preliminary data.</text>
</comment>
<evidence type="ECO:0000313" key="2">
    <source>
        <dbReference type="Proteomes" id="UP001500540"/>
    </source>
</evidence>
<dbReference type="EMBL" id="BAABAF010000001">
    <property type="protein sequence ID" value="GAA3756077.1"/>
    <property type="molecule type" value="Genomic_DNA"/>
</dbReference>
<sequence>MEVGVLEEDVAPSIDLLESMRSVGYSLEAAIADLIDNSIAAGSRHIDIDLEPASGDYVAILDDGKGIAPDAAVEALRLAGSVGERTSSDLGRFGLGLKTASLSQARCLTVVTRHLGERTALRWDIDHIKASGRWSLLRLAPIEVRKLPWANRLDLQQSGTLVLWQRLDLLVGDAADPGELVRQRVEPLIESLALVFHRYLHARKGGIQIVVNGNTVKPLDPFLTSNPKTQVSPTQKIAIGGDEVKVTAYTLPHVSGLTPDERRRPDLGEHMREMQGFYIYRNERLISHGHWYGLARMDDLSKQTRVQVDVPNTIDYLWNLDIKKSRAEPPASFKTELRRLMSGVIEKGRRVYTYRGRREGGAPTVHLWEKIRERDGFRYEVNLEHPVVSALLSGLPTGDASRVLRLLESLADAFPVHDLFAEMAGNVAPISADRADDAAVESLRVFRDSTDTRPPVDEVVAMLAHVEPFSTMSDLDAVVRKIWQEDLDGTE</sequence>
<dbReference type="GO" id="GO:0005524">
    <property type="term" value="F:ATP binding"/>
    <property type="evidence" value="ECO:0007669"/>
    <property type="project" value="UniProtKB-KW"/>
</dbReference>
<dbReference type="Pfam" id="PF13589">
    <property type="entry name" value="HATPase_c_3"/>
    <property type="match status" value="1"/>
</dbReference>
<dbReference type="Gene3D" id="3.30.565.10">
    <property type="entry name" value="Histidine kinase-like ATPase, C-terminal domain"/>
    <property type="match status" value="1"/>
</dbReference>
<dbReference type="Proteomes" id="UP001500540">
    <property type="component" value="Unassembled WGS sequence"/>
</dbReference>
<protein>
    <submittedName>
        <fullName evidence="1">ATP-binding protein</fullName>
    </submittedName>
</protein>
<proteinExistence type="predicted"/>
<dbReference type="InterPro" id="IPR036890">
    <property type="entry name" value="HATPase_C_sf"/>
</dbReference>
<gene>
    <name evidence="1" type="ORF">GCM10022240_06190</name>
</gene>
<dbReference type="SUPFAM" id="SSF55874">
    <property type="entry name" value="ATPase domain of HSP90 chaperone/DNA topoisomerase II/histidine kinase"/>
    <property type="match status" value="1"/>
</dbReference>
<keyword evidence="2" id="KW-1185">Reference proteome</keyword>
<accession>A0ABP7G7V4</accession>
<organism evidence="1 2">
    <name type="scientific">Microbacterium kribbense</name>
    <dbReference type="NCBI Taxonomy" id="433645"/>
    <lineage>
        <taxon>Bacteria</taxon>
        <taxon>Bacillati</taxon>
        <taxon>Actinomycetota</taxon>
        <taxon>Actinomycetes</taxon>
        <taxon>Micrococcales</taxon>
        <taxon>Microbacteriaceae</taxon>
        <taxon>Microbacterium</taxon>
    </lineage>
</organism>
<evidence type="ECO:0000313" key="1">
    <source>
        <dbReference type="EMBL" id="GAA3756077.1"/>
    </source>
</evidence>